<dbReference type="EMBL" id="CP027666">
    <property type="protein sequence ID" value="AVO34419.1"/>
    <property type="molecule type" value="Genomic_DNA"/>
</dbReference>
<evidence type="ECO:0000256" key="1">
    <source>
        <dbReference type="SAM" id="SignalP"/>
    </source>
</evidence>
<keyword evidence="3" id="KW-1185">Reference proteome</keyword>
<feature type="signal peptide" evidence="1">
    <location>
        <begin position="1"/>
        <end position="23"/>
    </location>
</feature>
<reference evidence="2 3" key="1">
    <citation type="submission" date="2018-03" db="EMBL/GenBank/DDBJ databases">
        <title>Genome sequencing of Ottowia sp.</title>
        <authorList>
            <person name="Kim S.-J."/>
            <person name="Heo J."/>
            <person name="Kwon S.-W."/>
        </authorList>
    </citation>
    <scope>NUCLEOTIDE SEQUENCE [LARGE SCALE GENOMIC DNA]</scope>
    <source>
        <strain evidence="2 3">KADR8-3</strain>
    </source>
</reference>
<dbReference type="Proteomes" id="UP000239709">
    <property type="component" value="Chromosome"/>
</dbReference>
<evidence type="ECO:0000313" key="3">
    <source>
        <dbReference type="Proteomes" id="UP000239709"/>
    </source>
</evidence>
<dbReference type="AlphaFoldDB" id="A0A2S0MEU9"/>
<dbReference type="Pfam" id="PF10001">
    <property type="entry name" value="DUF2242"/>
    <property type="match status" value="1"/>
</dbReference>
<evidence type="ECO:0000313" key="2">
    <source>
        <dbReference type="EMBL" id="AVO34419.1"/>
    </source>
</evidence>
<sequence length="199" mass="21324">MSLASIGRRAVWALVPLTLAACANLPGKPVELVDFQPETFDSTAHSRHFATSPALACEAARRTLLSQGYVVTSTKPEQVSGRKYFQPAPEHHVEMEFRVVCAPEQGDNDRAVVFVSGLKEQYVVRKVKESASLGVGGFGSLSLPVEGGLDSLVKVASNTVTEPNLYERFFDLLGGFLSKAVPPKAAEDAASAPSHEDKP</sequence>
<proteinExistence type="predicted"/>
<dbReference type="OrthoDB" id="8588389at2"/>
<gene>
    <name evidence="2" type="ORF">C6570_09405</name>
</gene>
<dbReference type="InterPro" id="IPR018718">
    <property type="entry name" value="DUF2242"/>
</dbReference>
<dbReference type="RefSeq" id="WP_106702972.1">
    <property type="nucleotide sequence ID" value="NZ_CP027666.1"/>
</dbReference>
<name>A0A2S0MEU9_9BURK</name>
<protein>
    <submittedName>
        <fullName evidence="2">DUF2242 domain-containing protein</fullName>
    </submittedName>
</protein>
<feature type="chain" id="PRO_5015423803" evidence="1">
    <location>
        <begin position="24"/>
        <end position="199"/>
    </location>
</feature>
<dbReference type="KEGG" id="otk:C6570_09405"/>
<accession>A0A2S0MEU9</accession>
<organism evidence="2 3">
    <name type="scientific">Ottowia oryzae</name>
    <dbReference type="NCBI Taxonomy" id="2109914"/>
    <lineage>
        <taxon>Bacteria</taxon>
        <taxon>Pseudomonadati</taxon>
        <taxon>Pseudomonadota</taxon>
        <taxon>Betaproteobacteria</taxon>
        <taxon>Burkholderiales</taxon>
        <taxon>Comamonadaceae</taxon>
        <taxon>Ottowia</taxon>
    </lineage>
</organism>
<keyword evidence="1" id="KW-0732">Signal</keyword>